<dbReference type="AlphaFoldDB" id="A0A021VM11"/>
<proteinExistence type="predicted"/>
<sequence>MTVPAAVVQDLHASPVSSRDAVRATLIRAKRQSGVLTTAQLQAAGVLRSWVASQVRAGRWQRLHQGVVVVHSGPVDWRARAWAALLYAGAGAALSHESAARLWGFTRHEPTTIEVSVPGHRRVRPTEGVRIRVREDMPQASAGLRTVTRSETTVDLVAASRSVDDAVGWLARAVRAGTFPEAVAESAHRRTRFRHRDLLLDLLHDGVLTTESPMEHRYHRDVERAHGLPSGTPQARHRVAGGWIRADCWYDVGVRVELDGYLAHPGGRTDRDVWRDNAVALERLELTLRYRWWHVAVTPCTTAGQVAQALRGRGWVGAPRRCGPSCTIPTSPGS</sequence>
<dbReference type="EMBL" id="AXCW01000326">
    <property type="protein sequence ID" value="EYR62118.1"/>
    <property type="molecule type" value="Genomic_DNA"/>
</dbReference>
<dbReference type="Proteomes" id="UP000019753">
    <property type="component" value="Unassembled WGS sequence"/>
</dbReference>
<keyword evidence="3" id="KW-1185">Reference proteome</keyword>
<reference evidence="2 3" key="1">
    <citation type="submission" date="2014-01" db="EMBL/GenBank/DDBJ databases">
        <title>Actinotalea ferrariae CF5-4.</title>
        <authorList>
            <person name="Chen F."/>
            <person name="Li Y."/>
            <person name="Wang G."/>
        </authorList>
    </citation>
    <scope>NUCLEOTIDE SEQUENCE [LARGE SCALE GENOMIC DNA]</scope>
    <source>
        <strain evidence="2 3">CF5-4</strain>
    </source>
</reference>
<dbReference type="InterPro" id="IPR025159">
    <property type="entry name" value="AbiEi_N"/>
</dbReference>
<dbReference type="Pfam" id="PF13338">
    <property type="entry name" value="AbiEi_4"/>
    <property type="match status" value="1"/>
</dbReference>
<feature type="domain" description="AbiEi antitoxin N-terminal" evidence="1">
    <location>
        <begin position="29"/>
        <end position="70"/>
    </location>
</feature>
<evidence type="ECO:0000313" key="2">
    <source>
        <dbReference type="EMBL" id="EYR62118.1"/>
    </source>
</evidence>
<accession>A0A021VM11</accession>
<comment type="caution">
    <text evidence="2">The sequence shown here is derived from an EMBL/GenBank/DDBJ whole genome shotgun (WGS) entry which is preliminary data.</text>
</comment>
<name>A0A021VM11_9CELL</name>
<protein>
    <recommendedName>
        <fullName evidence="1">AbiEi antitoxin N-terminal domain-containing protein</fullName>
    </recommendedName>
</protein>
<evidence type="ECO:0000313" key="3">
    <source>
        <dbReference type="Proteomes" id="UP000019753"/>
    </source>
</evidence>
<gene>
    <name evidence="2" type="ORF">N866_11645</name>
</gene>
<evidence type="ECO:0000259" key="1">
    <source>
        <dbReference type="Pfam" id="PF13338"/>
    </source>
</evidence>
<organism evidence="2 3">
    <name type="scientific">Actinotalea ferrariae CF5-4</name>
    <dbReference type="NCBI Taxonomy" id="948458"/>
    <lineage>
        <taxon>Bacteria</taxon>
        <taxon>Bacillati</taxon>
        <taxon>Actinomycetota</taxon>
        <taxon>Actinomycetes</taxon>
        <taxon>Micrococcales</taxon>
        <taxon>Cellulomonadaceae</taxon>
        <taxon>Actinotalea</taxon>
    </lineage>
</organism>